<feature type="domain" description="D-isomer specific 2-hydroxyacid dehydrogenase NAD-binding" evidence="5">
    <location>
        <begin position="11"/>
        <end position="95"/>
    </location>
</feature>
<organism evidence="6 7">
    <name type="scientific">Streptomyces javensis</name>
    <dbReference type="NCBI Taxonomy" id="114698"/>
    <lineage>
        <taxon>Bacteria</taxon>
        <taxon>Bacillati</taxon>
        <taxon>Actinomycetota</taxon>
        <taxon>Actinomycetes</taxon>
        <taxon>Kitasatosporales</taxon>
        <taxon>Streptomycetaceae</taxon>
        <taxon>Streptomyces</taxon>
        <taxon>Streptomyces violaceusniger group</taxon>
    </lineage>
</organism>
<name>A0ABP4H2S0_9ACTN</name>
<comment type="similarity">
    <text evidence="1">Belongs to the D-isomer specific 2-hydroxyacid dehydrogenase family.</text>
</comment>
<dbReference type="PROSITE" id="PS00670">
    <property type="entry name" value="D_2_HYDROXYACID_DH_2"/>
    <property type="match status" value="1"/>
</dbReference>
<dbReference type="InterPro" id="IPR006140">
    <property type="entry name" value="D-isomer_DH_NAD-bd"/>
</dbReference>
<evidence type="ECO:0000259" key="5">
    <source>
        <dbReference type="Pfam" id="PF02826"/>
    </source>
</evidence>
<feature type="region of interest" description="Disordered" evidence="4">
    <location>
        <begin position="90"/>
        <end position="166"/>
    </location>
</feature>
<evidence type="ECO:0000256" key="1">
    <source>
        <dbReference type="ARBA" id="ARBA00005854"/>
    </source>
</evidence>
<proteinExistence type="inferred from homology"/>
<keyword evidence="3" id="KW-0520">NAD</keyword>
<dbReference type="Proteomes" id="UP001500282">
    <property type="component" value="Unassembled WGS sequence"/>
</dbReference>
<dbReference type="InterPro" id="IPR036291">
    <property type="entry name" value="NAD(P)-bd_dom_sf"/>
</dbReference>
<reference evidence="7" key="1">
    <citation type="journal article" date="2019" name="Int. J. Syst. Evol. Microbiol.">
        <title>The Global Catalogue of Microorganisms (GCM) 10K type strain sequencing project: providing services to taxonomists for standard genome sequencing and annotation.</title>
        <authorList>
            <consortium name="The Broad Institute Genomics Platform"/>
            <consortium name="The Broad Institute Genome Sequencing Center for Infectious Disease"/>
            <person name="Wu L."/>
            <person name="Ma J."/>
        </authorList>
    </citation>
    <scope>NUCLEOTIDE SEQUENCE [LARGE SCALE GENOMIC DNA]</scope>
    <source>
        <strain evidence="7">JCM 11448</strain>
    </source>
</reference>
<dbReference type="PANTHER" id="PTHR42789:SF1">
    <property type="entry name" value="D-ISOMER SPECIFIC 2-HYDROXYACID DEHYDROGENASE FAMILY PROTEIN (AFU_ORTHOLOGUE AFUA_6G10090)"/>
    <property type="match status" value="1"/>
</dbReference>
<dbReference type="EMBL" id="BAAAIH010000001">
    <property type="protein sequence ID" value="GAA1248401.1"/>
    <property type="molecule type" value="Genomic_DNA"/>
</dbReference>
<evidence type="ECO:0000256" key="2">
    <source>
        <dbReference type="ARBA" id="ARBA00023002"/>
    </source>
</evidence>
<sequence>MRSATKVDAEAIAAAKRLKVVAYDPYVQPARAAQLGVKLLSLDELLEVSDFITVHLPKTPETVGLIGDEALHKLKPEVRIVNAARGEIVDEQALPSPAGGEHDADVAGDGEVVERRRSGECPARRGVRLRDHGPRHGPPPGSGHSATGHRRRTPVRAPGGPLRHRR</sequence>
<dbReference type="Pfam" id="PF02826">
    <property type="entry name" value="2-Hacid_dh_C"/>
    <property type="match status" value="1"/>
</dbReference>
<dbReference type="SUPFAM" id="SSF51735">
    <property type="entry name" value="NAD(P)-binding Rossmann-fold domains"/>
    <property type="match status" value="1"/>
</dbReference>
<accession>A0ABP4H2S0</accession>
<protein>
    <recommendedName>
        <fullName evidence="5">D-isomer specific 2-hydroxyacid dehydrogenase NAD-binding domain-containing protein</fullName>
    </recommendedName>
</protein>
<comment type="caution">
    <text evidence="6">The sequence shown here is derived from an EMBL/GenBank/DDBJ whole genome shotgun (WGS) entry which is preliminary data.</text>
</comment>
<evidence type="ECO:0000313" key="6">
    <source>
        <dbReference type="EMBL" id="GAA1248401.1"/>
    </source>
</evidence>
<keyword evidence="2" id="KW-0560">Oxidoreductase</keyword>
<feature type="compositionally biased region" description="Basic and acidic residues" evidence="4">
    <location>
        <begin position="112"/>
        <end position="134"/>
    </location>
</feature>
<keyword evidence="7" id="KW-1185">Reference proteome</keyword>
<evidence type="ECO:0000313" key="7">
    <source>
        <dbReference type="Proteomes" id="UP001500282"/>
    </source>
</evidence>
<dbReference type="Gene3D" id="3.40.50.720">
    <property type="entry name" value="NAD(P)-binding Rossmann-like Domain"/>
    <property type="match status" value="1"/>
</dbReference>
<gene>
    <name evidence="6" type="ORF">GCM10009579_02520</name>
</gene>
<dbReference type="InterPro" id="IPR050857">
    <property type="entry name" value="D-2-hydroxyacid_DH"/>
</dbReference>
<dbReference type="InterPro" id="IPR029753">
    <property type="entry name" value="D-isomer_DH_CS"/>
</dbReference>
<evidence type="ECO:0000256" key="4">
    <source>
        <dbReference type="SAM" id="MobiDB-lite"/>
    </source>
</evidence>
<dbReference type="PANTHER" id="PTHR42789">
    <property type="entry name" value="D-ISOMER SPECIFIC 2-HYDROXYACID DEHYDROGENASE FAMILY PROTEIN (AFU_ORTHOLOGUE AFUA_6G10090)"/>
    <property type="match status" value="1"/>
</dbReference>
<evidence type="ECO:0000256" key="3">
    <source>
        <dbReference type="ARBA" id="ARBA00023027"/>
    </source>
</evidence>